<evidence type="ECO:0000256" key="3">
    <source>
        <dbReference type="ARBA" id="ARBA00022989"/>
    </source>
</evidence>
<dbReference type="PANTHER" id="PTHR33048:SF42">
    <property type="entry name" value="INTEGRAL MEMBRANE PROTEIN"/>
    <property type="match status" value="1"/>
</dbReference>
<keyword evidence="3 6" id="KW-1133">Transmembrane helix</keyword>
<dbReference type="InterPro" id="IPR052337">
    <property type="entry name" value="SAT4-like"/>
</dbReference>
<dbReference type="STRING" id="97972.A0A2V1DK06"/>
<reference evidence="8 9" key="1">
    <citation type="journal article" date="2018" name="Sci. Rep.">
        <title>Comparative genomics provides insights into the lifestyle and reveals functional heterogeneity of dark septate endophytic fungi.</title>
        <authorList>
            <person name="Knapp D.G."/>
            <person name="Nemeth J.B."/>
            <person name="Barry K."/>
            <person name="Hainaut M."/>
            <person name="Henrissat B."/>
            <person name="Johnson J."/>
            <person name="Kuo A."/>
            <person name="Lim J.H.P."/>
            <person name="Lipzen A."/>
            <person name="Nolan M."/>
            <person name="Ohm R.A."/>
            <person name="Tamas L."/>
            <person name="Grigoriev I.V."/>
            <person name="Spatafora J.W."/>
            <person name="Nagy L.G."/>
            <person name="Kovacs G.M."/>
        </authorList>
    </citation>
    <scope>NUCLEOTIDE SEQUENCE [LARGE SCALE GENOMIC DNA]</scope>
    <source>
        <strain evidence="8 9">DSE2036</strain>
    </source>
</reference>
<dbReference type="PANTHER" id="PTHR33048">
    <property type="entry name" value="PTH11-LIKE INTEGRAL MEMBRANE PROTEIN (AFU_ORTHOLOGUE AFUA_5G11245)"/>
    <property type="match status" value="1"/>
</dbReference>
<dbReference type="OrthoDB" id="5417887at2759"/>
<feature type="transmembrane region" description="Helical" evidence="6">
    <location>
        <begin position="43"/>
        <end position="66"/>
    </location>
</feature>
<proteinExistence type="inferred from homology"/>
<sequence length="296" mass="32618">MALDDNGPLLAGVTWSLCLVSGFFLGLRLYAKISRRHPLWWDDHILIFSWVLLLIESIMTQIGITIGLGKHTDQIPLINLFITAVGLSIGTTITCFASTLSKISFGVTLLRLTSGYTRTFVWFCIVSLFVVMLPSAFLPYLRCRPLMKMWNPTIEGDCWDAQTLIGYGYFNAAWCACADFALALLPWKLIWGLQLSLRDKIGVSVAMSMGLLAGVCAVVKGVYLGQLGQDDFTYNGKDVIIWTAVETATAIVGASIPVLRVFFKETISSSHSRSHRTFETAKSAPELSLSTLQSTT</sequence>
<gene>
    <name evidence="8" type="ORF">DM02DRAFT_483808</name>
</gene>
<dbReference type="EMBL" id="KZ805417">
    <property type="protein sequence ID" value="PVH98255.1"/>
    <property type="molecule type" value="Genomic_DNA"/>
</dbReference>
<feature type="transmembrane region" description="Helical" evidence="6">
    <location>
        <begin position="201"/>
        <end position="224"/>
    </location>
</feature>
<evidence type="ECO:0000313" key="8">
    <source>
        <dbReference type="EMBL" id="PVH98255.1"/>
    </source>
</evidence>
<feature type="transmembrane region" description="Helical" evidence="6">
    <location>
        <begin position="12"/>
        <end position="31"/>
    </location>
</feature>
<name>A0A2V1DK06_9PLEO</name>
<dbReference type="AlphaFoldDB" id="A0A2V1DK06"/>
<comment type="subcellular location">
    <subcellularLocation>
        <location evidence="1">Membrane</location>
        <topology evidence="1">Multi-pass membrane protein</topology>
    </subcellularLocation>
</comment>
<evidence type="ECO:0000259" key="7">
    <source>
        <dbReference type="Pfam" id="PF20684"/>
    </source>
</evidence>
<evidence type="ECO:0000256" key="5">
    <source>
        <dbReference type="ARBA" id="ARBA00038359"/>
    </source>
</evidence>
<feature type="domain" description="Rhodopsin" evidence="7">
    <location>
        <begin position="27"/>
        <end position="264"/>
    </location>
</feature>
<accession>A0A2V1DK06</accession>
<feature type="transmembrane region" description="Helical" evidence="6">
    <location>
        <begin position="239"/>
        <end position="263"/>
    </location>
</feature>
<keyword evidence="9" id="KW-1185">Reference proteome</keyword>
<keyword evidence="4 6" id="KW-0472">Membrane</keyword>
<dbReference type="Pfam" id="PF20684">
    <property type="entry name" value="Fung_rhodopsin"/>
    <property type="match status" value="1"/>
</dbReference>
<keyword evidence="2 6" id="KW-0812">Transmembrane</keyword>
<comment type="similarity">
    <text evidence="5">Belongs to the SAT4 family.</text>
</comment>
<organism evidence="8 9">
    <name type="scientific">Periconia macrospinosa</name>
    <dbReference type="NCBI Taxonomy" id="97972"/>
    <lineage>
        <taxon>Eukaryota</taxon>
        <taxon>Fungi</taxon>
        <taxon>Dikarya</taxon>
        <taxon>Ascomycota</taxon>
        <taxon>Pezizomycotina</taxon>
        <taxon>Dothideomycetes</taxon>
        <taxon>Pleosporomycetidae</taxon>
        <taxon>Pleosporales</taxon>
        <taxon>Massarineae</taxon>
        <taxon>Periconiaceae</taxon>
        <taxon>Periconia</taxon>
    </lineage>
</organism>
<dbReference type="InterPro" id="IPR049326">
    <property type="entry name" value="Rhodopsin_dom_fungi"/>
</dbReference>
<dbReference type="Proteomes" id="UP000244855">
    <property type="component" value="Unassembled WGS sequence"/>
</dbReference>
<dbReference type="GO" id="GO:0016020">
    <property type="term" value="C:membrane"/>
    <property type="evidence" value="ECO:0007669"/>
    <property type="project" value="UniProtKB-SubCell"/>
</dbReference>
<evidence type="ECO:0000256" key="2">
    <source>
        <dbReference type="ARBA" id="ARBA00022692"/>
    </source>
</evidence>
<evidence type="ECO:0000256" key="6">
    <source>
        <dbReference type="SAM" id="Phobius"/>
    </source>
</evidence>
<feature type="transmembrane region" description="Helical" evidence="6">
    <location>
        <begin position="78"/>
        <end position="100"/>
    </location>
</feature>
<evidence type="ECO:0000256" key="1">
    <source>
        <dbReference type="ARBA" id="ARBA00004141"/>
    </source>
</evidence>
<evidence type="ECO:0000313" key="9">
    <source>
        <dbReference type="Proteomes" id="UP000244855"/>
    </source>
</evidence>
<protein>
    <recommendedName>
        <fullName evidence="7">Rhodopsin domain-containing protein</fullName>
    </recommendedName>
</protein>
<feature type="non-terminal residue" evidence="8">
    <location>
        <position position="296"/>
    </location>
</feature>
<feature type="transmembrane region" description="Helical" evidence="6">
    <location>
        <begin position="120"/>
        <end position="141"/>
    </location>
</feature>
<evidence type="ECO:0000256" key="4">
    <source>
        <dbReference type="ARBA" id="ARBA00023136"/>
    </source>
</evidence>